<dbReference type="AlphaFoldDB" id="A0A1V4L085"/>
<protein>
    <submittedName>
        <fullName evidence="2">Uncharacterized protein</fullName>
    </submittedName>
</protein>
<dbReference type="Proteomes" id="UP000190648">
    <property type="component" value="Unassembled WGS sequence"/>
</dbReference>
<evidence type="ECO:0000256" key="1">
    <source>
        <dbReference type="SAM" id="MobiDB-lite"/>
    </source>
</evidence>
<feature type="compositionally biased region" description="Basic residues" evidence="1">
    <location>
        <begin position="71"/>
        <end position="81"/>
    </location>
</feature>
<accession>A0A1V4L085</accession>
<sequence length="102" mass="11560">MDIQGFISVLAKVKRFVRSGNSVSPSKEQNECVCRLLIHLSSDISDCNLLLSDVKLTQIIKQLESQDIPQRAKRRFKRQKRTSTGLSHTDDPPEPRVPVMAE</sequence>
<organism evidence="2 3">
    <name type="scientific">Patagioenas fasciata monilis</name>
    <dbReference type="NCBI Taxonomy" id="372326"/>
    <lineage>
        <taxon>Eukaryota</taxon>
        <taxon>Metazoa</taxon>
        <taxon>Chordata</taxon>
        <taxon>Craniata</taxon>
        <taxon>Vertebrata</taxon>
        <taxon>Euteleostomi</taxon>
        <taxon>Archelosauria</taxon>
        <taxon>Archosauria</taxon>
        <taxon>Dinosauria</taxon>
        <taxon>Saurischia</taxon>
        <taxon>Theropoda</taxon>
        <taxon>Coelurosauria</taxon>
        <taxon>Aves</taxon>
        <taxon>Neognathae</taxon>
        <taxon>Neoaves</taxon>
        <taxon>Columbimorphae</taxon>
        <taxon>Columbiformes</taxon>
        <taxon>Columbidae</taxon>
        <taxon>Patagioenas</taxon>
    </lineage>
</organism>
<comment type="caution">
    <text evidence="2">The sequence shown here is derived from an EMBL/GenBank/DDBJ whole genome shotgun (WGS) entry which is preliminary data.</text>
</comment>
<keyword evidence="3" id="KW-1185">Reference proteome</keyword>
<gene>
    <name evidence="2" type="ORF">AV530_014841</name>
</gene>
<dbReference type="EMBL" id="LSYS01000429">
    <property type="protein sequence ID" value="OPJ90264.1"/>
    <property type="molecule type" value="Genomic_DNA"/>
</dbReference>
<feature type="region of interest" description="Disordered" evidence="1">
    <location>
        <begin position="68"/>
        <end position="102"/>
    </location>
</feature>
<proteinExistence type="predicted"/>
<evidence type="ECO:0000313" key="3">
    <source>
        <dbReference type="Proteomes" id="UP000190648"/>
    </source>
</evidence>
<name>A0A1V4L085_PATFA</name>
<evidence type="ECO:0000313" key="2">
    <source>
        <dbReference type="EMBL" id="OPJ90264.1"/>
    </source>
</evidence>
<reference evidence="2 3" key="1">
    <citation type="submission" date="2016-02" db="EMBL/GenBank/DDBJ databases">
        <title>Band-tailed pigeon sequencing and assembly.</title>
        <authorList>
            <person name="Soares A.E."/>
            <person name="Novak B.J."/>
            <person name="Rice E.S."/>
            <person name="O'Connell B."/>
            <person name="Chang D."/>
            <person name="Weber S."/>
            <person name="Shapiro B."/>
        </authorList>
    </citation>
    <scope>NUCLEOTIDE SEQUENCE [LARGE SCALE GENOMIC DNA]</scope>
    <source>
        <strain evidence="2">BTP2013</strain>
        <tissue evidence="2">Blood</tissue>
    </source>
</reference>